<dbReference type="Pfam" id="PF02096">
    <property type="entry name" value="60KD_IMP"/>
    <property type="match status" value="1"/>
</dbReference>
<evidence type="ECO:0000256" key="14">
    <source>
        <dbReference type="SAM" id="MobiDB-lite"/>
    </source>
</evidence>
<protein>
    <recommendedName>
        <fullName evidence="3 13">Membrane protein insertase YidC</fullName>
    </recommendedName>
    <alternativeName>
        <fullName evidence="12 13">Foldase YidC</fullName>
    </alternativeName>
    <alternativeName>
        <fullName evidence="11 13">Membrane integrase YidC</fullName>
    </alternativeName>
    <alternativeName>
        <fullName evidence="13">Membrane protein YidC</fullName>
    </alternativeName>
</protein>
<comment type="subunit">
    <text evidence="13">Interacts with the Sec translocase complex via SecD. Specifically interacts with transmembrane segments of nascent integral membrane proteins during membrane integration.</text>
</comment>
<dbReference type="InterPro" id="IPR001708">
    <property type="entry name" value="YidC/ALB3/OXA1/COX18"/>
</dbReference>
<evidence type="ECO:0000259" key="16">
    <source>
        <dbReference type="Pfam" id="PF14849"/>
    </source>
</evidence>
<comment type="function">
    <text evidence="13">Required for the insertion and/or proper folding and/or complex formation of integral membrane proteins into the membrane. Involved in integration of membrane proteins that insert both dependently and independently of the Sec translocase complex, as well as at least some lipoproteins. Aids folding of multispanning membrane proteins.</text>
</comment>
<dbReference type="GO" id="GO:0051205">
    <property type="term" value="P:protein insertion into membrane"/>
    <property type="evidence" value="ECO:0007669"/>
    <property type="project" value="TreeGrafter"/>
</dbReference>
<evidence type="ECO:0000256" key="3">
    <source>
        <dbReference type="ARBA" id="ARBA00015325"/>
    </source>
</evidence>
<keyword evidence="4 13" id="KW-0813">Transport</keyword>
<dbReference type="InterPro" id="IPR019998">
    <property type="entry name" value="Membr_insert_YidC"/>
</dbReference>
<accession>A0A521AEA2</accession>
<dbReference type="CDD" id="cd19961">
    <property type="entry name" value="EcYidC-like_peri"/>
    <property type="match status" value="1"/>
</dbReference>
<dbReference type="Gene3D" id="2.70.98.90">
    <property type="match status" value="1"/>
</dbReference>
<comment type="caution">
    <text evidence="13">Lacks conserved residue(s) required for the propagation of feature annotation.</text>
</comment>
<comment type="similarity">
    <text evidence="2 13">Belongs to the OXA1/ALB3/YidC family. Type 1 subfamily.</text>
</comment>
<dbReference type="GO" id="GO:0015031">
    <property type="term" value="P:protein transport"/>
    <property type="evidence" value="ECO:0007669"/>
    <property type="project" value="UniProtKB-KW"/>
</dbReference>
<keyword evidence="6 13" id="KW-0812">Transmembrane</keyword>
<evidence type="ECO:0000256" key="13">
    <source>
        <dbReference type="HAMAP-Rule" id="MF_01810"/>
    </source>
</evidence>
<keyword evidence="9 13" id="KW-0472">Membrane</keyword>
<evidence type="ECO:0000256" key="7">
    <source>
        <dbReference type="ARBA" id="ARBA00022927"/>
    </source>
</evidence>
<proteinExistence type="inferred from homology"/>
<dbReference type="PANTHER" id="PTHR12428">
    <property type="entry name" value="OXA1"/>
    <property type="match status" value="1"/>
</dbReference>
<dbReference type="PRINTS" id="PR00701">
    <property type="entry name" value="60KDINNERMP"/>
</dbReference>
<keyword evidence="7 13" id="KW-0653">Protein transport</keyword>
<reference evidence="17 18" key="1">
    <citation type="submission" date="2017-05" db="EMBL/GenBank/DDBJ databases">
        <authorList>
            <person name="Varghese N."/>
            <person name="Submissions S."/>
        </authorList>
    </citation>
    <scope>NUCLEOTIDE SEQUENCE [LARGE SCALE GENOMIC DNA]</scope>
    <source>
        <strain evidence="17 18">DSM 21194</strain>
    </source>
</reference>
<dbReference type="EMBL" id="FXTH01000001">
    <property type="protein sequence ID" value="SMO33137.1"/>
    <property type="molecule type" value="Genomic_DNA"/>
</dbReference>
<feature type="transmembrane region" description="Helical" evidence="13">
    <location>
        <begin position="366"/>
        <end position="385"/>
    </location>
</feature>
<evidence type="ECO:0000256" key="11">
    <source>
        <dbReference type="ARBA" id="ARBA00033245"/>
    </source>
</evidence>
<feature type="transmembrane region" description="Helical" evidence="13">
    <location>
        <begin position="532"/>
        <end position="555"/>
    </location>
</feature>
<evidence type="ECO:0000256" key="2">
    <source>
        <dbReference type="ARBA" id="ARBA00010527"/>
    </source>
</evidence>
<evidence type="ECO:0000256" key="10">
    <source>
        <dbReference type="ARBA" id="ARBA00023186"/>
    </source>
</evidence>
<organism evidence="17 18">
    <name type="scientific">Fodinibius sediminis</name>
    <dbReference type="NCBI Taxonomy" id="1214077"/>
    <lineage>
        <taxon>Bacteria</taxon>
        <taxon>Pseudomonadati</taxon>
        <taxon>Balneolota</taxon>
        <taxon>Balneolia</taxon>
        <taxon>Balneolales</taxon>
        <taxon>Balneolaceae</taxon>
        <taxon>Fodinibius</taxon>
    </lineage>
</organism>
<dbReference type="AlphaFoldDB" id="A0A521AEA2"/>
<feature type="compositionally biased region" description="Basic and acidic residues" evidence="14">
    <location>
        <begin position="13"/>
        <end position="24"/>
    </location>
</feature>
<evidence type="ECO:0000256" key="8">
    <source>
        <dbReference type="ARBA" id="ARBA00022989"/>
    </source>
</evidence>
<evidence type="ECO:0000256" key="5">
    <source>
        <dbReference type="ARBA" id="ARBA00022475"/>
    </source>
</evidence>
<keyword evidence="8 13" id="KW-1133">Transmembrane helix</keyword>
<dbReference type="HAMAP" id="MF_01810">
    <property type="entry name" value="YidC_type1"/>
    <property type="match status" value="1"/>
</dbReference>
<dbReference type="NCBIfam" id="TIGR03592">
    <property type="entry name" value="yidC_oxa1_cterm"/>
    <property type="match status" value="1"/>
</dbReference>
<evidence type="ECO:0000313" key="18">
    <source>
        <dbReference type="Proteomes" id="UP000317593"/>
    </source>
</evidence>
<keyword evidence="5 13" id="KW-1003">Cell membrane</keyword>
<dbReference type="Pfam" id="PF14849">
    <property type="entry name" value="YidC_periplas"/>
    <property type="match status" value="1"/>
</dbReference>
<evidence type="ECO:0000259" key="15">
    <source>
        <dbReference type="Pfam" id="PF02096"/>
    </source>
</evidence>
<comment type="subcellular location">
    <subcellularLocation>
        <location evidence="1">Cell inner membrane</location>
        <topology evidence="1">Multi-pass membrane protein</topology>
    </subcellularLocation>
    <subcellularLocation>
        <location evidence="13">Cell membrane</location>
        <topology evidence="13">Multi-pass membrane protein</topology>
    </subcellularLocation>
</comment>
<dbReference type="InterPro" id="IPR028055">
    <property type="entry name" value="YidC/Oxa/ALB_C"/>
</dbReference>
<evidence type="ECO:0000256" key="4">
    <source>
        <dbReference type="ARBA" id="ARBA00022448"/>
    </source>
</evidence>
<evidence type="ECO:0000313" key="17">
    <source>
        <dbReference type="EMBL" id="SMO33137.1"/>
    </source>
</evidence>
<evidence type="ECO:0000256" key="9">
    <source>
        <dbReference type="ARBA" id="ARBA00023136"/>
    </source>
</evidence>
<dbReference type="Proteomes" id="UP000317593">
    <property type="component" value="Unassembled WGS sequence"/>
</dbReference>
<keyword evidence="10 13" id="KW-0143">Chaperone</keyword>
<keyword evidence="18" id="KW-1185">Reference proteome</keyword>
<dbReference type="NCBIfam" id="TIGR03593">
    <property type="entry name" value="yidC_nterm"/>
    <property type="match status" value="1"/>
</dbReference>
<feature type="domain" description="Membrane insertase YidC/Oxa/ALB C-terminal" evidence="15">
    <location>
        <begin position="370"/>
        <end position="569"/>
    </location>
</feature>
<dbReference type="CDD" id="cd20070">
    <property type="entry name" value="5TM_YidC_Alb3"/>
    <property type="match status" value="1"/>
</dbReference>
<feature type="domain" description="Membrane insertase YidC N-terminal" evidence="16">
    <location>
        <begin position="79"/>
        <end position="353"/>
    </location>
</feature>
<dbReference type="InterPro" id="IPR028053">
    <property type="entry name" value="Membr_insert_YidC_N"/>
</dbReference>
<name>A0A521AEA2_9BACT</name>
<evidence type="ECO:0000256" key="1">
    <source>
        <dbReference type="ARBA" id="ARBA00004429"/>
    </source>
</evidence>
<sequence length="580" mass="65230">MVAWAYFTMPTEQELRERQAEQARQDSIAAVQADTQQVEQPADEPEQQAGMPSVGAEEEDKPQEMGSFSAASIRDTSEIQVETPLFKATFTNVGAGPAQITLKEYETWNHQPVRMIEDTSQSAYSLGFLTNENYNVETDELVFEPLSDSRSIVLGEGETRELKYALNLSDNQRLLYTYTINADSYEIDLDIQFEGLEQVVIGGTVDFGWKPQLRFTEKDASTEATYASAYVYTGGELEQLKLSEAGQKENNYNGAIDWVATRTKFFSQIIKTDNSTQGALLIGEQTGSSEQSTTDHHYRSYLTTDISPQNTVSYQMYVGPLAYRSLKDYHEVAYNMVDVGYSWLRWFSDPLVKYIIIPYFGFVDDFMNIGLAIILFAVLIKLILYPLTKKSYRSMAAMKELQPEMQEIKEKYADDPEKQQKATMKLYKESGVNPLGGCLPNLLQLPILITLWRFFQNSILIRQQEFLWASDLSAPDYILSLPFSIPFLGDQVAGFVLLMTGAMFLQSKLTGGMGPSGGGGAAGGPNMKALQYVFPFMLLFIFNNFAAGLSLYYLIYNLVSIAQQLLIYRQMDKEKEAAAA</sequence>
<dbReference type="InterPro" id="IPR038221">
    <property type="entry name" value="YidC_periplasmic_sf"/>
</dbReference>
<evidence type="ECO:0000256" key="6">
    <source>
        <dbReference type="ARBA" id="ARBA00022692"/>
    </source>
</evidence>
<feature type="transmembrane region" description="Helical" evidence="13">
    <location>
        <begin position="487"/>
        <end position="505"/>
    </location>
</feature>
<dbReference type="GO" id="GO:0005886">
    <property type="term" value="C:plasma membrane"/>
    <property type="evidence" value="ECO:0007669"/>
    <property type="project" value="UniProtKB-SubCell"/>
</dbReference>
<feature type="region of interest" description="Disordered" evidence="14">
    <location>
        <begin position="1"/>
        <end position="74"/>
    </location>
</feature>
<gene>
    <name evidence="13" type="primary">yidC</name>
    <name evidence="17" type="ORF">SAMN06265218_10165</name>
</gene>
<dbReference type="GO" id="GO:0032977">
    <property type="term" value="F:membrane insertase activity"/>
    <property type="evidence" value="ECO:0007669"/>
    <property type="project" value="InterPro"/>
</dbReference>
<dbReference type="InterPro" id="IPR047196">
    <property type="entry name" value="YidC_ALB_C"/>
</dbReference>
<evidence type="ECO:0000256" key="12">
    <source>
        <dbReference type="ARBA" id="ARBA00033342"/>
    </source>
</evidence>
<dbReference type="PANTHER" id="PTHR12428:SF65">
    <property type="entry name" value="CYTOCHROME C OXIDASE ASSEMBLY PROTEIN COX18, MITOCHONDRIAL"/>
    <property type="match status" value="1"/>
</dbReference>